<dbReference type="RefSeq" id="WP_380773851.1">
    <property type="nucleotide sequence ID" value="NZ_JBHUEO010000026.1"/>
</dbReference>
<dbReference type="PANTHER" id="PTHR45586:SF15">
    <property type="entry name" value="TPR REPEAT-CONTAINING PROTEIN YPIA"/>
    <property type="match status" value="1"/>
</dbReference>
<dbReference type="Gene3D" id="1.25.40.10">
    <property type="entry name" value="Tetratricopeptide repeat domain"/>
    <property type="match status" value="2"/>
</dbReference>
<evidence type="ECO:0000313" key="4">
    <source>
        <dbReference type="EMBL" id="MFD1707138.1"/>
    </source>
</evidence>
<dbReference type="PANTHER" id="PTHR45586">
    <property type="entry name" value="TPR REPEAT-CONTAINING PROTEIN PA4667"/>
    <property type="match status" value="1"/>
</dbReference>
<keyword evidence="1" id="KW-0677">Repeat</keyword>
<dbReference type="InterPro" id="IPR011990">
    <property type="entry name" value="TPR-like_helical_dom_sf"/>
</dbReference>
<dbReference type="InterPro" id="IPR051012">
    <property type="entry name" value="CellSynth/LPSAsmb/PSIAsmb"/>
</dbReference>
<comment type="caution">
    <text evidence="4">The sequence shown here is derived from an EMBL/GenBank/DDBJ whole genome shotgun (WGS) entry which is preliminary data.</text>
</comment>
<dbReference type="Proteomes" id="UP001597301">
    <property type="component" value="Unassembled WGS sequence"/>
</dbReference>
<evidence type="ECO:0000256" key="3">
    <source>
        <dbReference type="PROSITE-ProRule" id="PRU00339"/>
    </source>
</evidence>
<dbReference type="Pfam" id="PF13429">
    <property type="entry name" value="TPR_15"/>
    <property type="match status" value="1"/>
</dbReference>
<sequence>MNETDLVIHHIENQNLQKAKEAFNKVKQSGSPEEIYTLAEQMSQYGFMEEAKELIETLLNQFPGESELTIMLAEILIELGQEDKAVSYLESVDTSDPNYASALLLEADLYQMQGLYEVSEQKLLEAKEMYKEEPVVDFALAELNMSLGRFLEATASYQSLLKEGVDSIAGQDLHARLAEALSAGGAFEESIPHYEKTLDKYKDIDVLFGYGLTAFQASLYEKAAKAFEELKSMDHEYHSLYLYLAKCYDHLNDLNKAIETAKEGLSLDEYQMELYVYTAGLLMKAGRPDEAEENLRQALALDPESVEAASLLNKILLQQERYEDVLEIFKNMKDTEDPHLHWDAAFSYQQTEQYSEALNEYKLAYNEFNNNPDFLKDYGYFLLEEGRNDEGAAVFKRLRVLDPLNEEWIEMIARLEE</sequence>
<evidence type="ECO:0000256" key="2">
    <source>
        <dbReference type="ARBA" id="ARBA00022803"/>
    </source>
</evidence>
<dbReference type="EMBL" id="JBHUEO010000026">
    <property type="protein sequence ID" value="MFD1707138.1"/>
    <property type="molecule type" value="Genomic_DNA"/>
</dbReference>
<reference evidence="5" key="1">
    <citation type="journal article" date="2019" name="Int. J. Syst. Evol. Microbiol.">
        <title>The Global Catalogue of Microorganisms (GCM) 10K type strain sequencing project: providing services to taxonomists for standard genome sequencing and annotation.</title>
        <authorList>
            <consortium name="The Broad Institute Genomics Platform"/>
            <consortium name="The Broad Institute Genome Sequencing Center for Infectious Disease"/>
            <person name="Wu L."/>
            <person name="Ma J."/>
        </authorList>
    </citation>
    <scope>NUCLEOTIDE SEQUENCE [LARGE SCALE GENOMIC DNA]</scope>
    <source>
        <strain evidence="5">CGMCC 1.12295</strain>
    </source>
</reference>
<dbReference type="SUPFAM" id="SSF48452">
    <property type="entry name" value="TPR-like"/>
    <property type="match status" value="2"/>
</dbReference>
<dbReference type="PROSITE" id="PS50005">
    <property type="entry name" value="TPR"/>
    <property type="match status" value="1"/>
</dbReference>
<keyword evidence="5" id="KW-1185">Reference proteome</keyword>
<evidence type="ECO:0000256" key="1">
    <source>
        <dbReference type="ARBA" id="ARBA00022737"/>
    </source>
</evidence>
<accession>A0ABW4KIX8</accession>
<keyword evidence="2 3" id="KW-0802">TPR repeat</keyword>
<name>A0ABW4KIX8_9BACI</name>
<gene>
    <name evidence="4" type="ORF">ACFSCZ_10380</name>
</gene>
<dbReference type="SMART" id="SM00028">
    <property type="entry name" value="TPR"/>
    <property type="match status" value="5"/>
</dbReference>
<feature type="repeat" description="TPR" evidence="3">
    <location>
        <begin position="272"/>
        <end position="305"/>
    </location>
</feature>
<dbReference type="Pfam" id="PF25058">
    <property type="entry name" value="ARM_TT21"/>
    <property type="match status" value="1"/>
</dbReference>
<evidence type="ECO:0000313" key="5">
    <source>
        <dbReference type="Proteomes" id="UP001597301"/>
    </source>
</evidence>
<dbReference type="InterPro" id="IPR019734">
    <property type="entry name" value="TPR_rpt"/>
</dbReference>
<proteinExistence type="predicted"/>
<organism evidence="4 5">
    <name type="scientific">Siminovitchia sediminis</name>
    <dbReference type="NCBI Taxonomy" id="1274353"/>
    <lineage>
        <taxon>Bacteria</taxon>
        <taxon>Bacillati</taxon>
        <taxon>Bacillota</taxon>
        <taxon>Bacilli</taxon>
        <taxon>Bacillales</taxon>
        <taxon>Bacillaceae</taxon>
        <taxon>Siminovitchia</taxon>
    </lineage>
</organism>
<protein>
    <submittedName>
        <fullName evidence="4">Tetratricopeptide repeat protein</fullName>
    </submittedName>
</protein>